<reference evidence="4" key="4">
    <citation type="submission" date="2025-09" db="UniProtKB">
        <authorList>
            <consortium name="Ensembl"/>
        </authorList>
    </citation>
    <scope>IDENTIFICATION</scope>
    <source>
        <strain evidence="4">HSOK</strain>
    </source>
</reference>
<comment type="subcellular location">
    <subcellularLocation>
        <location evidence="1">Nucleus</location>
    </subcellularLocation>
</comment>
<dbReference type="SMART" id="SM00298">
    <property type="entry name" value="CHROMO"/>
    <property type="match status" value="1"/>
</dbReference>
<evidence type="ECO:0000313" key="5">
    <source>
        <dbReference type="Proteomes" id="UP000265200"/>
    </source>
</evidence>
<accession>A0A3P9HZ32</accession>
<dbReference type="SUPFAM" id="SSF54160">
    <property type="entry name" value="Chromo domain-like"/>
    <property type="match status" value="1"/>
</dbReference>
<dbReference type="Pfam" id="PF24626">
    <property type="entry name" value="SH3_Tf2-1"/>
    <property type="match status" value="1"/>
</dbReference>
<dbReference type="SUPFAM" id="SSF53098">
    <property type="entry name" value="Ribonuclease H-like"/>
    <property type="match status" value="1"/>
</dbReference>
<dbReference type="InterPro" id="IPR012337">
    <property type="entry name" value="RNaseH-like_sf"/>
</dbReference>
<dbReference type="AlphaFoldDB" id="A0A3P9HZ32"/>
<dbReference type="Gene3D" id="3.30.420.10">
    <property type="entry name" value="Ribonuclease H-like superfamily/Ribonuclease H"/>
    <property type="match status" value="1"/>
</dbReference>
<reference key="1">
    <citation type="journal article" date="2007" name="Nature">
        <title>The medaka draft genome and insights into vertebrate genome evolution.</title>
        <authorList>
            <person name="Kasahara M."/>
            <person name="Naruse K."/>
            <person name="Sasaki S."/>
            <person name="Nakatani Y."/>
            <person name="Qu W."/>
            <person name="Ahsan B."/>
            <person name="Yamada T."/>
            <person name="Nagayasu Y."/>
            <person name="Doi K."/>
            <person name="Kasai Y."/>
            <person name="Jindo T."/>
            <person name="Kobayashi D."/>
            <person name="Shimada A."/>
            <person name="Toyoda A."/>
            <person name="Kuroki Y."/>
            <person name="Fujiyama A."/>
            <person name="Sasaki T."/>
            <person name="Shimizu A."/>
            <person name="Asakawa S."/>
            <person name="Shimizu N."/>
            <person name="Hashimoto S."/>
            <person name="Yang J."/>
            <person name="Lee Y."/>
            <person name="Matsushima K."/>
            <person name="Sugano S."/>
            <person name="Sakaizumi M."/>
            <person name="Narita T."/>
            <person name="Ohishi K."/>
            <person name="Haga S."/>
            <person name="Ohta F."/>
            <person name="Nomoto H."/>
            <person name="Nogata K."/>
            <person name="Morishita T."/>
            <person name="Endo T."/>
            <person name="Shin-I T."/>
            <person name="Takeda H."/>
            <person name="Morishita S."/>
            <person name="Kohara Y."/>
        </authorList>
    </citation>
    <scope>NUCLEOTIDE SEQUENCE [LARGE SCALE GENOMIC DNA]</scope>
    <source>
        <strain>Hd-rR</strain>
    </source>
</reference>
<dbReference type="Proteomes" id="UP000265200">
    <property type="component" value="Chromosome 19"/>
</dbReference>
<dbReference type="InterPro" id="IPR016197">
    <property type="entry name" value="Chromo-like_dom_sf"/>
</dbReference>
<evidence type="ECO:0000313" key="4">
    <source>
        <dbReference type="Ensembl" id="ENSORLP00015012962.1"/>
    </source>
</evidence>
<sequence>MEGDVREYVAACTTCARSKTSNSPPAGHLNPLSTPSRPWSHIAVDFITGLPPSQGHTVIFTIIDRFSKAARFIPLAQLPTATETAEILVDQVFRHHGIPSDIVSDRGPQFTSQVWKAFCNCLGATVSLTSGYHPQSNGQAERANQELEAALRCLTAQNSTDWSKFLVWVEYAHNNHPSSATGMSPFEASLGYSPPLFPSQELDLAVPSVQLHLQRCQQIWHQTRAALLRTKESNCQIANRRRVVGPIYHPGQRVWLSSRNIPIQATSRKLAPRFIGPYAIDRIINPTCVRLKLPSALKVHPTFHISQIKPVHESPLCPPSASPPPARVIDGAPAFTVSRILDVRRRGRGYQFLVDWEGYGPEERSWISRSMILDHSLISDFYRAHPDRRPGPPGGGR</sequence>
<dbReference type="PANTHER" id="PTHR37984">
    <property type="entry name" value="PROTEIN CBG26694"/>
    <property type="match status" value="1"/>
</dbReference>
<organism evidence="4 5">
    <name type="scientific">Oryzias latipes</name>
    <name type="common">Japanese rice fish</name>
    <name type="synonym">Japanese killifish</name>
    <dbReference type="NCBI Taxonomy" id="8090"/>
    <lineage>
        <taxon>Eukaryota</taxon>
        <taxon>Metazoa</taxon>
        <taxon>Chordata</taxon>
        <taxon>Craniata</taxon>
        <taxon>Vertebrata</taxon>
        <taxon>Euteleostomi</taxon>
        <taxon>Actinopterygii</taxon>
        <taxon>Neopterygii</taxon>
        <taxon>Teleostei</taxon>
        <taxon>Neoteleostei</taxon>
        <taxon>Acanthomorphata</taxon>
        <taxon>Ovalentaria</taxon>
        <taxon>Atherinomorphae</taxon>
        <taxon>Beloniformes</taxon>
        <taxon>Adrianichthyidae</taxon>
        <taxon>Oryziinae</taxon>
        <taxon>Oryzias</taxon>
    </lineage>
</organism>
<evidence type="ECO:0000256" key="1">
    <source>
        <dbReference type="ARBA" id="ARBA00004123"/>
    </source>
</evidence>
<dbReference type="InterPro" id="IPR056924">
    <property type="entry name" value="SH3_Tf2-1"/>
</dbReference>
<dbReference type="FunFam" id="3.30.420.10:FF:000032">
    <property type="entry name" value="Retrovirus-related Pol polyprotein from transposon 297-like Protein"/>
    <property type="match status" value="1"/>
</dbReference>
<reference evidence="4" key="3">
    <citation type="submission" date="2025-08" db="UniProtKB">
        <authorList>
            <consortium name="Ensembl"/>
        </authorList>
    </citation>
    <scope>IDENTIFICATION</scope>
    <source>
        <strain evidence="4">HSOK</strain>
    </source>
</reference>
<feature type="domain" description="Chromo" evidence="2">
    <location>
        <begin position="335"/>
        <end position="393"/>
    </location>
</feature>
<evidence type="ECO:0000259" key="2">
    <source>
        <dbReference type="PROSITE" id="PS50013"/>
    </source>
</evidence>
<feature type="domain" description="Integrase catalytic" evidence="3">
    <location>
        <begin position="34"/>
        <end position="193"/>
    </location>
</feature>
<evidence type="ECO:0008006" key="6">
    <source>
        <dbReference type="Google" id="ProtNLM"/>
    </source>
</evidence>
<dbReference type="InterPro" id="IPR036397">
    <property type="entry name" value="RNaseH_sf"/>
</dbReference>
<dbReference type="InterPro" id="IPR050951">
    <property type="entry name" value="Retrovirus_Pol_polyprotein"/>
</dbReference>
<dbReference type="Pfam" id="PF00665">
    <property type="entry name" value="rve"/>
    <property type="match status" value="1"/>
</dbReference>
<dbReference type="InterPro" id="IPR000953">
    <property type="entry name" value="Chromo/chromo_shadow_dom"/>
</dbReference>
<dbReference type="Pfam" id="PF00385">
    <property type="entry name" value="Chromo"/>
    <property type="match status" value="1"/>
</dbReference>
<reference evidence="4 5" key="2">
    <citation type="submission" date="2017-04" db="EMBL/GenBank/DDBJ databases">
        <title>CpG methylation of centromeres and impact of large insertions on vertebrate speciation.</title>
        <authorList>
            <person name="Ichikawa K."/>
            <person name="Yoshimura J."/>
            <person name="Morishita S."/>
        </authorList>
    </citation>
    <scope>NUCLEOTIDE SEQUENCE</scope>
    <source>
        <strain evidence="4 5">HSOK</strain>
    </source>
</reference>
<dbReference type="GO" id="GO:0003676">
    <property type="term" value="F:nucleic acid binding"/>
    <property type="evidence" value="ECO:0007669"/>
    <property type="project" value="InterPro"/>
</dbReference>
<dbReference type="PROSITE" id="PS50994">
    <property type="entry name" value="INTEGRASE"/>
    <property type="match status" value="1"/>
</dbReference>
<dbReference type="PROSITE" id="PS50013">
    <property type="entry name" value="CHROMO_2"/>
    <property type="match status" value="1"/>
</dbReference>
<dbReference type="InterPro" id="IPR023780">
    <property type="entry name" value="Chromo_domain"/>
</dbReference>
<dbReference type="Gene3D" id="2.40.50.40">
    <property type="match status" value="1"/>
</dbReference>
<dbReference type="GO" id="GO:0015074">
    <property type="term" value="P:DNA integration"/>
    <property type="evidence" value="ECO:0007669"/>
    <property type="project" value="InterPro"/>
</dbReference>
<dbReference type="GO" id="GO:0005634">
    <property type="term" value="C:nucleus"/>
    <property type="evidence" value="ECO:0007669"/>
    <property type="project" value="UniProtKB-SubCell"/>
</dbReference>
<dbReference type="InterPro" id="IPR001584">
    <property type="entry name" value="Integrase_cat-core"/>
</dbReference>
<dbReference type="PANTHER" id="PTHR37984:SF15">
    <property type="entry name" value="INTEGRASE CATALYTIC DOMAIN-CONTAINING PROTEIN"/>
    <property type="match status" value="1"/>
</dbReference>
<evidence type="ECO:0000259" key="3">
    <source>
        <dbReference type="PROSITE" id="PS50994"/>
    </source>
</evidence>
<proteinExistence type="predicted"/>
<name>A0A3P9HZ32_ORYLA</name>
<protein>
    <recommendedName>
        <fullName evidence="6">Integrase catalytic domain-containing protein</fullName>
    </recommendedName>
</protein>
<dbReference type="Ensembl" id="ENSORLT00015020207.1">
    <property type="protein sequence ID" value="ENSORLP00015012962.1"/>
    <property type="gene ID" value="ENSORLG00015013820.1"/>
</dbReference>